<feature type="domain" description="DUF7210" evidence="2">
    <location>
        <begin position="11"/>
        <end position="41"/>
    </location>
</feature>
<gene>
    <name evidence="3" type="ORF">HMPREF0027_2450</name>
</gene>
<evidence type="ECO:0000256" key="1">
    <source>
        <dbReference type="SAM" id="Coils"/>
    </source>
</evidence>
<evidence type="ECO:0000259" key="2">
    <source>
        <dbReference type="Pfam" id="PF23843"/>
    </source>
</evidence>
<reference evidence="3 4" key="1">
    <citation type="submission" date="2011-01" db="EMBL/GenBank/DDBJ databases">
        <authorList>
            <person name="Muzny D."/>
            <person name="Qin X."/>
            <person name="Deng J."/>
            <person name="Jiang H."/>
            <person name="Liu Y."/>
            <person name="Qu J."/>
            <person name="Song X.-Z."/>
            <person name="Zhang L."/>
            <person name="Thornton R."/>
            <person name="Coyle M."/>
            <person name="Francisco L."/>
            <person name="Jackson L."/>
            <person name="Javaid M."/>
            <person name="Korchina V."/>
            <person name="Kovar C."/>
            <person name="Mata R."/>
            <person name="Mathew T."/>
            <person name="Ngo R."/>
            <person name="Nguyen L."/>
            <person name="Nguyen N."/>
            <person name="Okwuonu G."/>
            <person name="Ongeri F."/>
            <person name="Pham C."/>
            <person name="Simmons D."/>
            <person name="Wilczek-Boney K."/>
            <person name="Hale W."/>
            <person name="Jakkamsetti A."/>
            <person name="Pham P."/>
            <person name="Ruth R."/>
            <person name="San Lucas F."/>
            <person name="Warren J."/>
            <person name="Zhang J."/>
            <person name="Zhao Z."/>
            <person name="Zhou C."/>
            <person name="Zhu D."/>
            <person name="Lee S."/>
            <person name="Bess C."/>
            <person name="Blankenburg K."/>
            <person name="Forbes L."/>
            <person name="Fu Q."/>
            <person name="Gubbala S."/>
            <person name="Hirani K."/>
            <person name="Jayaseelan J.C."/>
            <person name="Lara F."/>
            <person name="Munidasa M."/>
            <person name="Palculict T."/>
            <person name="Patil S."/>
            <person name="Pu L.-L."/>
            <person name="Saada N."/>
            <person name="Tang L."/>
            <person name="Weissenberger G."/>
            <person name="Zhu Y."/>
            <person name="Hemphill L."/>
            <person name="Shang Y."/>
            <person name="Youmans B."/>
            <person name="Ayvaz T."/>
            <person name="Ross M."/>
            <person name="Santibanez J."/>
            <person name="Aqrawi P."/>
            <person name="Gross S."/>
            <person name="Joshi V."/>
            <person name="Fowler G."/>
            <person name="Nazareth L."/>
            <person name="Reid J."/>
            <person name="Worley K."/>
            <person name="Petrosino J."/>
            <person name="Highlander S."/>
            <person name="Gibbs R."/>
        </authorList>
    </citation>
    <scope>NUCLEOTIDE SEQUENCE [LARGE SCALE GENOMIC DNA]</scope>
    <source>
        <strain evidence="3 4">ATCC 25976</strain>
    </source>
</reference>
<dbReference type="HOGENOM" id="CLU_176916_0_0_6"/>
<evidence type="ECO:0000313" key="4">
    <source>
        <dbReference type="Proteomes" id="UP000005467"/>
    </source>
</evidence>
<keyword evidence="1" id="KW-0175">Coiled coil</keyword>
<dbReference type="RefSeq" id="WP_005625397.1">
    <property type="nucleotide sequence ID" value="NZ_GL831091.1"/>
</dbReference>
<dbReference type="EMBL" id="AEVG01000168">
    <property type="protein sequence ID" value="EFX90492.1"/>
    <property type="molecule type" value="Genomic_DNA"/>
</dbReference>
<name>E8KKT3_9PAST</name>
<proteinExistence type="predicted"/>
<accession>E8KKT3</accession>
<sequence length="83" mass="9182">MSETQKKAYLVTAAMAILHNGKRYEQGDKIELTDEEAERIALYVQLVEPEQVQSESAVTEADIQEAEANISQAEAKTKGKKGE</sequence>
<dbReference type="Pfam" id="PF23843">
    <property type="entry name" value="DUF7210"/>
    <property type="match status" value="1"/>
</dbReference>
<dbReference type="AlphaFoldDB" id="E8KKT3"/>
<dbReference type="InterPro" id="IPR055634">
    <property type="entry name" value="DUF7210"/>
</dbReference>
<comment type="caution">
    <text evidence="3">The sequence shown here is derived from an EMBL/GenBank/DDBJ whole genome shotgun (WGS) entry which is preliminary data.</text>
</comment>
<feature type="coiled-coil region" evidence="1">
    <location>
        <begin position="56"/>
        <end position="83"/>
    </location>
</feature>
<dbReference type="Proteomes" id="UP000005467">
    <property type="component" value="Unassembled WGS sequence"/>
</dbReference>
<evidence type="ECO:0000313" key="3">
    <source>
        <dbReference type="EMBL" id="EFX90492.1"/>
    </source>
</evidence>
<protein>
    <recommendedName>
        <fullName evidence="2">DUF7210 domain-containing protein</fullName>
    </recommendedName>
</protein>
<organism evidence="3 4">
    <name type="scientific">Actinobacillus ureae ATCC 25976</name>
    <dbReference type="NCBI Taxonomy" id="887324"/>
    <lineage>
        <taxon>Bacteria</taxon>
        <taxon>Pseudomonadati</taxon>
        <taxon>Pseudomonadota</taxon>
        <taxon>Gammaproteobacteria</taxon>
        <taxon>Pasteurellales</taxon>
        <taxon>Pasteurellaceae</taxon>
        <taxon>Actinobacillus</taxon>
    </lineage>
</organism>
<keyword evidence="4" id="KW-1185">Reference proteome</keyword>